<proteinExistence type="predicted"/>
<dbReference type="InterPro" id="IPR016873">
    <property type="entry name" value="Caps_polysacc_synth_BcbE_prd"/>
</dbReference>
<dbReference type="AlphaFoldDB" id="A0A1M2EWD9"/>
<dbReference type="RefSeq" id="WP_000584102.1">
    <property type="nucleotide sequence ID" value="NZ_AP025677.1"/>
</dbReference>
<evidence type="ECO:0000313" key="1">
    <source>
        <dbReference type="EMBL" id="EFC9752074.1"/>
    </source>
</evidence>
<gene>
    <name evidence="1" type="ORF">E6D34_23035</name>
</gene>
<comment type="caution">
    <text evidence="1">The sequence shown here is derived from an EMBL/GenBank/DDBJ whole genome shotgun (WGS) entry which is preliminary data.</text>
</comment>
<evidence type="ECO:0000313" key="2">
    <source>
        <dbReference type="Proteomes" id="UP000532204"/>
    </source>
</evidence>
<sequence>MIIIPMAGMSSRFFKAGYSKPKYMLELNGEFLFDLCLKSFKLYFETEHFVFILRDVFNTKSFVLQRIASLGINSYTLITLDKETRGQAETVYLAISKLFNIEQPITIFNIDTIRPNFIFTKFEGENECYIEVFRGDGDNWSFVMPSNDVKNEVIATSEKKQISNLCCTGLYHFSTIKNFISAYEHYKNLPQENWDAGELYIAPIYNYLISNGIKVYYTEINKSDVIFCGTPREYENLQGKNKN</sequence>
<organism evidence="1 2">
    <name type="scientific">Escherichia coli</name>
    <dbReference type="NCBI Taxonomy" id="562"/>
    <lineage>
        <taxon>Bacteria</taxon>
        <taxon>Pseudomonadati</taxon>
        <taxon>Pseudomonadota</taxon>
        <taxon>Gammaproteobacteria</taxon>
        <taxon>Enterobacterales</taxon>
        <taxon>Enterobacteriaceae</taxon>
        <taxon>Escherichia</taxon>
    </lineage>
</organism>
<dbReference type="PIRSF" id="PIRSF028162">
    <property type="entry name" value="BcbE_prd"/>
    <property type="match status" value="1"/>
</dbReference>
<accession>A0A1M2EWD9</accession>
<dbReference type="EMBL" id="AASEBA010000067">
    <property type="protein sequence ID" value="EFC9752074.1"/>
    <property type="molecule type" value="Genomic_DNA"/>
</dbReference>
<reference evidence="1 2" key="1">
    <citation type="submission" date="2019-05" db="EMBL/GenBank/DDBJ databases">
        <authorList>
            <consortium name="NARMS: The National Antimicrobial Resistance Monitoring System"/>
        </authorList>
    </citation>
    <scope>NUCLEOTIDE SEQUENCE [LARGE SCALE GENOMIC DNA]</scope>
    <source>
        <strain evidence="1 2">CVM N18EC122</strain>
    </source>
</reference>
<name>A0A1M2EWD9_ECOLX</name>
<dbReference type="Proteomes" id="UP000532204">
    <property type="component" value="Unassembled WGS sequence"/>
</dbReference>
<dbReference type="Gene3D" id="3.90.550.10">
    <property type="entry name" value="Spore Coat Polysaccharide Biosynthesis Protein SpsA, Chain A"/>
    <property type="match status" value="1"/>
</dbReference>
<dbReference type="InterPro" id="IPR029044">
    <property type="entry name" value="Nucleotide-diphossugar_trans"/>
</dbReference>
<protein>
    <submittedName>
        <fullName evidence="1">Capsular biosynthesis protein</fullName>
    </submittedName>
</protein>
<dbReference type="SUPFAM" id="SSF53448">
    <property type="entry name" value="Nucleotide-diphospho-sugar transferases"/>
    <property type="match status" value="1"/>
</dbReference>
<dbReference type="CDD" id="cd04183">
    <property type="entry name" value="GT2_BcE_like"/>
    <property type="match status" value="1"/>
</dbReference>